<dbReference type="CDD" id="cd03425">
    <property type="entry name" value="NUDIX_MutT_NudA_like"/>
    <property type="match status" value="1"/>
</dbReference>
<feature type="domain" description="Nudix hydrolase" evidence="12">
    <location>
        <begin position="1"/>
        <end position="124"/>
    </location>
</feature>
<dbReference type="Pfam" id="PF00293">
    <property type="entry name" value="NUDIX"/>
    <property type="match status" value="1"/>
</dbReference>
<evidence type="ECO:0000256" key="1">
    <source>
        <dbReference type="ARBA" id="ARBA00001946"/>
    </source>
</evidence>
<dbReference type="GeneID" id="79875849"/>
<evidence type="ECO:0000256" key="11">
    <source>
        <dbReference type="ARBA" id="ARBA00038905"/>
    </source>
</evidence>
<comment type="cofactor">
    <cofactor evidence="1">
        <name>Mg(2+)</name>
        <dbReference type="ChEBI" id="CHEBI:18420"/>
    </cofactor>
</comment>
<dbReference type="GO" id="GO:0006260">
    <property type="term" value="P:DNA replication"/>
    <property type="evidence" value="ECO:0007669"/>
    <property type="project" value="UniProtKB-KW"/>
</dbReference>
<dbReference type="InterPro" id="IPR020476">
    <property type="entry name" value="Nudix_hydrolase"/>
</dbReference>
<dbReference type="GO" id="GO:0044715">
    <property type="term" value="F:8-oxo-dGDP phosphatase activity"/>
    <property type="evidence" value="ECO:0007669"/>
    <property type="project" value="TreeGrafter"/>
</dbReference>
<dbReference type="InterPro" id="IPR047127">
    <property type="entry name" value="MutT-like"/>
</dbReference>
<evidence type="ECO:0000256" key="10">
    <source>
        <dbReference type="ARBA" id="ARBA00035861"/>
    </source>
</evidence>
<dbReference type="PANTHER" id="PTHR47707">
    <property type="entry name" value="8-OXO-DGTP DIPHOSPHATASE"/>
    <property type="match status" value="1"/>
</dbReference>
<accession>A0A1Y4LXW8</accession>
<dbReference type="Proteomes" id="UP001220658">
    <property type="component" value="Unassembled WGS sequence"/>
</dbReference>
<reference evidence="14" key="2">
    <citation type="journal article" date="2018" name="BMC Genomics">
        <title>Whole genome sequencing and function prediction of 133 gut anaerobes isolated from chicken caecum in pure cultures.</title>
        <authorList>
            <person name="Medvecky M."/>
            <person name="Cejkova D."/>
            <person name="Polansky O."/>
            <person name="Karasova D."/>
            <person name="Kubasova T."/>
            <person name="Cizek A."/>
            <person name="Rychlik I."/>
        </authorList>
    </citation>
    <scope>NUCLEOTIDE SEQUENCE</scope>
    <source>
        <strain evidence="14">An178</strain>
    </source>
</reference>
<evidence type="ECO:0000313" key="15">
    <source>
        <dbReference type="Proteomes" id="UP000195447"/>
    </source>
</evidence>
<keyword evidence="6" id="KW-0227">DNA damage</keyword>
<evidence type="ECO:0000256" key="7">
    <source>
        <dbReference type="ARBA" id="ARBA00022801"/>
    </source>
</evidence>
<keyword evidence="3" id="KW-0515">Mutator protein</keyword>
<dbReference type="AlphaFoldDB" id="A0A1Y4LXW8"/>
<evidence type="ECO:0000256" key="9">
    <source>
        <dbReference type="ARBA" id="ARBA00023204"/>
    </source>
</evidence>
<dbReference type="InterPro" id="IPR015797">
    <property type="entry name" value="NUDIX_hydrolase-like_dom_sf"/>
</dbReference>
<proteinExistence type="inferred from homology"/>
<dbReference type="SUPFAM" id="SSF55811">
    <property type="entry name" value="Nudix"/>
    <property type="match status" value="1"/>
</dbReference>
<sequence>MIEVVCGALIHDKKVMIAQRNYGSAKGKFEFPGGKVESGETLEEALIREWKEECGIIIENIQFLEESIDHQDGNTIHLTCFVCSSKKIPDKPKVHSQFIWTTPEHIYDHNFFESDKILVEKLKEKWPCLIEQMK</sequence>
<dbReference type="EMBL" id="JAQNCK010000003">
    <property type="protein sequence ID" value="MDC0827390.1"/>
    <property type="molecule type" value="Genomic_DNA"/>
</dbReference>
<gene>
    <name evidence="14" type="ORF">B5F14_02285</name>
    <name evidence="13" type="ORF">POG00_01555</name>
</gene>
<comment type="catalytic activity">
    <reaction evidence="10">
        <text>8-oxo-dGTP + H2O = 8-oxo-dGMP + diphosphate + H(+)</text>
        <dbReference type="Rhea" id="RHEA:31575"/>
        <dbReference type="ChEBI" id="CHEBI:15377"/>
        <dbReference type="ChEBI" id="CHEBI:15378"/>
        <dbReference type="ChEBI" id="CHEBI:33019"/>
        <dbReference type="ChEBI" id="CHEBI:63224"/>
        <dbReference type="ChEBI" id="CHEBI:77896"/>
        <dbReference type="EC" id="3.6.1.55"/>
    </reaction>
</comment>
<dbReference type="GO" id="GO:0006281">
    <property type="term" value="P:DNA repair"/>
    <property type="evidence" value="ECO:0007669"/>
    <property type="project" value="UniProtKB-KW"/>
</dbReference>
<evidence type="ECO:0000256" key="3">
    <source>
        <dbReference type="ARBA" id="ARBA00022457"/>
    </source>
</evidence>
<keyword evidence="7" id="KW-0378">Hydrolase</keyword>
<dbReference type="EMBL" id="NFKM01000003">
    <property type="protein sequence ID" value="OUP61438.1"/>
    <property type="molecule type" value="Genomic_DNA"/>
</dbReference>
<evidence type="ECO:0000313" key="13">
    <source>
        <dbReference type="EMBL" id="MDC0827390.1"/>
    </source>
</evidence>
<comment type="similarity">
    <text evidence="2">Belongs to the Nudix hydrolase family.</text>
</comment>
<protein>
    <recommendedName>
        <fullName evidence="11">8-oxo-dGTP diphosphatase</fullName>
        <ecNumber evidence="11">3.6.1.55</ecNumber>
    </recommendedName>
</protein>
<dbReference type="GO" id="GO:0008413">
    <property type="term" value="F:8-oxo-7,8-dihydroguanosine triphosphate pyrophosphatase activity"/>
    <property type="evidence" value="ECO:0007669"/>
    <property type="project" value="TreeGrafter"/>
</dbReference>
<evidence type="ECO:0000256" key="8">
    <source>
        <dbReference type="ARBA" id="ARBA00022842"/>
    </source>
</evidence>
<evidence type="ECO:0000256" key="4">
    <source>
        <dbReference type="ARBA" id="ARBA00022705"/>
    </source>
</evidence>
<dbReference type="PRINTS" id="PR00502">
    <property type="entry name" value="NUDIXFAMILY"/>
</dbReference>
<reference evidence="13" key="3">
    <citation type="submission" date="2023-01" db="EMBL/GenBank/DDBJ databases">
        <title>Human gut microbiome strain richness.</title>
        <authorList>
            <person name="Chen-Liaw A."/>
        </authorList>
    </citation>
    <scope>NUCLEOTIDE SEQUENCE</scope>
    <source>
        <strain evidence="13">D55st1_G4_D55t1_190419</strain>
    </source>
</reference>
<keyword evidence="9" id="KW-0234">DNA repair</keyword>
<dbReference type="Gene3D" id="3.90.79.10">
    <property type="entry name" value="Nucleoside Triphosphate Pyrophosphohydrolase"/>
    <property type="match status" value="1"/>
</dbReference>
<keyword evidence="5" id="KW-0479">Metal-binding</keyword>
<dbReference type="RefSeq" id="WP_087158234.1">
    <property type="nucleotide sequence ID" value="NZ_CALHAA010000013.1"/>
</dbReference>
<keyword evidence="15" id="KW-1185">Reference proteome</keyword>
<dbReference type="PROSITE" id="PS51462">
    <property type="entry name" value="NUDIX"/>
    <property type="match status" value="1"/>
</dbReference>
<name>A0A1Y4LXW8_9FIRM</name>
<dbReference type="GO" id="GO:0046872">
    <property type="term" value="F:metal ion binding"/>
    <property type="evidence" value="ECO:0007669"/>
    <property type="project" value="UniProtKB-KW"/>
</dbReference>
<dbReference type="Proteomes" id="UP000195447">
    <property type="component" value="Unassembled WGS sequence"/>
</dbReference>
<evidence type="ECO:0000256" key="5">
    <source>
        <dbReference type="ARBA" id="ARBA00022723"/>
    </source>
</evidence>
<dbReference type="PANTHER" id="PTHR47707:SF1">
    <property type="entry name" value="NUDIX HYDROLASE FAMILY PROTEIN"/>
    <property type="match status" value="1"/>
</dbReference>
<dbReference type="GO" id="GO:0044716">
    <property type="term" value="F:8-oxo-GDP phosphatase activity"/>
    <property type="evidence" value="ECO:0007669"/>
    <property type="project" value="TreeGrafter"/>
</dbReference>
<keyword evidence="4" id="KW-0235">DNA replication</keyword>
<comment type="caution">
    <text evidence="14">The sequence shown here is derived from an EMBL/GenBank/DDBJ whole genome shotgun (WGS) entry which is preliminary data.</text>
</comment>
<dbReference type="InterPro" id="IPR000086">
    <property type="entry name" value="NUDIX_hydrolase_dom"/>
</dbReference>
<evidence type="ECO:0000256" key="6">
    <source>
        <dbReference type="ARBA" id="ARBA00022763"/>
    </source>
</evidence>
<evidence type="ECO:0000259" key="12">
    <source>
        <dbReference type="PROSITE" id="PS51462"/>
    </source>
</evidence>
<dbReference type="GO" id="GO:0035539">
    <property type="term" value="F:8-oxo-7,8-dihydrodeoxyguanosine triphosphate pyrophosphatase activity"/>
    <property type="evidence" value="ECO:0007669"/>
    <property type="project" value="UniProtKB-EC"/>
</dbReference>
<keyword evidence="8" id="KW-0460">Magnesium</keyword>
<evidence type="ECO:0000313" key="14">
    <source>
        <dbReference type="EMBL" id="OUP61438.1"/>
    </source>
</evidence>
<reference evidence="15" key="1">
    <citation type="submission" date="2017-04" db="EMBL/GenBank/DDBJ databases">
        <title>Function of individual gut microbiota members based on whole genome sequencing of pure cultures obtained from chicken caecum.</title>
        <authorList>
            <person name="Medvecky M."/>
            <person name="Cejkova D."/>
            <person name="Polansky O."/>
            <person name="Karasova D."/>
            <person name="Kubasova T."/>
            <person name="Cizek A."/>
            <person name="Rychlik I."/>
        </authorList>
    </citation>
    <scope>NUCLEOTIDE SEQUENCE [LARGE SCALE GENOMIC DNA]</scope>
    <source>
        <strain evidence="15">An178</strain>
    </source>
</reference>
<evidence type="ECO:0000256" key="2">
    <source>
        <dbReference type="ARBA" id="ARBA00005582"/>
    </source>
</evidence>
<organism evidence="14 15">
    <name type="scientific">Faecalitalea cylindroides</name>
    <dbReference type="NCBI Taxonomy" id="39483"/>
    <lineage>
        <taxon>Bacteria</taxon>
        <taxon>Bacillati</taxon>
        <taxon>Bacillota</taxon>
        <taxon>Erysipelotrichia</taxon>
        <taxon>Erysipelotrichales</taxon>
        <taxon>Erysipelotrichaceae</taxon>
        <taxon>Faecalitalea</taxon>
    </lineage>
</organism>
<dbReference type="EC" id="3.6.1.55" evidence="11"/>